<accession>A0A2R7Y0U7</accession>
<dbReference type="PANTHER" id="PTHR40727">
    <property type="entry name" value="TRANSCRIPTION REGULATOR, ENCODED NEXT TO RECA SUPERFAMILY ATPASE-RELATED"/>
    <property type="match status" value="1"/>
</dbReference>
<comment type="caution">
    <text evidence="2">The sequence shown here is derived from an EMBL/GenBank/DDBJ whole genome shotgun (WGS) entry which is preliminary data.</text>
</comment>
<reference evidence="2 3" key="1">
    <citation type="submission" date="2017-04" db="EMBL/GenBank/DDBJ databases">
        <title>Draft Aigarchaeota genome from a New Zealand hot spring.</title>
        <authorList>
            <person name="Reysenbach A.-L."/>
            <person name="Donaho J.A."/>
            <person name="Gerhart J."/>
            <person name="Kelley J.F."/>
            <person name="Kouba K."/>
            <person name="Podar M."/>
            <person name="Stott M."/>
        </authorList>
    </citation>
    <scope>NUCLEOTIDE SEQUENCE [LARGE SCALE GENOMIC DNA]</scope>
    <source>
        <strain evidence="2">NZ13_MG1</strain>
    </source>
</reference>
<dbReference type="EMBL" id="NDWU01000028">
    <property type="protein sequence ID" value="PUA31069.1"/>
    <property type="molecule type" value="Genomic_DNA"/>
</dbReference>
<dbReference type="PANTHER" id="PTHR40727:SF1">
    <property type="entry name" value="BACTERIO-OPSIN ACTIVATOR"/>
    <property type="match status" value="1"/>
</dbReference>
<keyword evidence="1" id="KW-0175">Coiled coil</keyword>
<protein>
    <submittedName>
        <fullName evidence="2">Uncharacterized protein</fullName>
    </submittedName>
</protein>
<gene>
    <name evidence="2" type="ORF">B9J98_07885</name>
</gene>
<evidence type="ECO:0000313" key="3">
    <source>
        <dbReference type="Proteomes" id="UP000244066"/>
    </source>
</evidence>
<organism evidence="2 3">
    <name type="scientific">Candidatus Terraquivivens tikiterensis</name>
    <dbReference type="NCBI Taxonomy" id="1980982"/>
    <lineage>
        <taxon>Archaea</taxon>
        <taxon>Nitrososphaerota</taxon>
        <taxon>Candidatus Wolframiiraptoraceae</taxon>
        <taxon>Candidatus Terraquivivens</taxon>
    </lineage>
</organism>
<name>A0A2R7Y0U7_9ARCH</name>
<evidence type="ECO:0000313" key="2">
    <source>
        <dbReference type="EMBL" id="PUA31069.1"/>
    </source>
</evidence>
<dbReference type="Proteomes" id="UP000244066">
    <property type="component" value="Unassembled WGS sequence"/>
</dbReference>
<dbReference type="AlphaFoldDB" id="A0A2R7Y0U7"/>
<feature type="coiled-coil region" evidence="1">
    <location>
        <begin position="123"/>
        <end position="185"/>
    </location>
</feature>
<evidence type="ECO:0000256" key="1">
    <source>
        <dbReference type="SAM" id="Coils"/>
    </source>
</evidence>
<proteinExistence type="predicted"/>
<sequence>MSEEEISLAPVGRQQIHRLESALLLGTLFRPEVLEALRNPEERLTWVDSLAVAAAAIARERAKMTVSQIAEELGRAEQTIRNHIQGKTKAGHFVKETLQRFMKEGVKIQLPASIFSEASAQTLAEVPADAERLKQESERLRQEVESLRSLLEEEQRARRKVEEELAGLKEVITNVRRMLEAALNQLP</sequence>
<dbReference type="NCBIfam" id="TIGR03879">
    <property type="entry name" value="near_KaiC_dom"/>
    <property type="match status" value="1"/>
</dbReference>
<dbReference type="InterPro" id="IPR022285">
    <property type="entry name" value="CHP03879_regulat_dom_put"/>
</dbReference>